<dbReference type="Proteomes" id="UP000076502">
    <property type="component" value="Unassembled WGS sequence"/>
</dbReference>
<reference evidence="1 2" key="1">
    <citation type="submission" date="2015-07" db="EMBL/GenBank/DDBJ databases">
        <title>The genome of Dufourea novaeangliae.</title>
        <authorList>
            <person name="Pan H."/>
            <person name="Kapheim K."/>
        </authorList>
    </citation>
    <scope>NUCLEOTIDE SEQUENCE [LARGE SCALE GENOMIC DNA]</scope>
    <source>
        <strain evidence="1">0120121106</strain>
        <tissue evidence="1">Whole body</tissue>
    </source>
</reference>
<keyword evidence="2" id="KW-1185">Reference proteome</keyword>
<evidence type="ECO:0000313" key="1">
    <source>
        <dbReference type="EMBL" id="KZC10804.1"/>
    </source>
</evidence>
<proteinExistence type="predicted"/>
<protein>
    <submittedName>
        <fullName evidence="1">Uncharacterized protein</fullName>
    </submittedName>
</protein>
<accession>A0A154PH56</accession>
<evidence type="ECO:0000313" key="2">
    <source>
        <dbReference type="Proteomes" id="UP000076502"/>
    </source>
</evidence>
<name>A0A154PH56_DUFNO</name>
<organism evidence="1 2">
    <name type="scientific">Dufourea novaeangliae</name>
    <name type="common">Sweat bee</name>
    <dbReference type="NCBI Taxonomy" id="178035"/>
    <lineage>
        <taxon>Eukaryota</taxon>
        <taxon>Metazoa</taxon>
        <taxon>Ecdysozoa</taxon>
        <taxon>Arthropoda</taxon>
        <taxon>Hexapoda</taxon>
        <taxon>Insecta</taxon>
        <taxon>Pterygota</taxon>
        <taxon>Neoptera</taxon>
        <taxon>Endopterygota</taxon>
        <taxon>Hymenoptera</taxon>
        <taxon>Apocrita</taxon>
        <taxon>Aculeata</taxon>
        <taxon>Apoidea</taxon>
        <taxon>Anthophila</taxon>
        <taxon>Halictidae</taxon>
        <taxon>Rophitinae</taxon>
        <taxon>Dufourea</taxon>
    </lineage>
</organism>
<dbReference type="AlphaFoldDB" id="A0A154PH56"/>
<dbReference type="EMBL" id="KQ434897">
    <property type="protein sequence ID" value="KZC10804.1"/>
    <property type="molecule type" value="Genomic_DNA"/>
</dbReference>
<sequence length="97" mass="11137">MYAYISNADIKEGYLLRLEAGEGMFLGNCAVKNQNGKCHFKVHNTNEKDVSLIIRTIEVLEFQTEIVEEKHDSFINRVEENLKTHLVIVINVSFIPL</sequence>
<gene>
    <name evidence="1" type="ORF">WN55_02185</name>
</gene>